<dbReference type="AlphaFoldDB" id="A0A8H7E851"/>
<comment type="caution">
    <text evidence="1">The sequence shown here is derived from an EMBL/GenBank/DDBJ whole genome shotgun (WGS) entry which is preliminary data.</text>
</comment>
<reference evidence="1" key="1">
    <citation type="submission" date="2020-02" db="EMBL/GenBank/DDBJ databases">
        <authorList>
            <person name="Palmer J.M."/>
        </authorList>
    </citation>
    <scope>NUCLEOTIDE SEQUENCE</scope>
    <source>
        <strain evidence="1">EPUS1.4</strain>
        <tissue evidence="1">Thallus</tissue>
    </source>
</reference>
<sequence>MSGITHGPLPSRHIFLHEIAKQPTATKVRFLGCVASYDVLTALLVLEHAYPQDLPQVPRVSVDLSLVLESLRPDQLQSGTWLNIIGYVSKCAPTKNRVPVPGRMSMGTGRSSIQALVVWNAGALRIGDYEKILSQQQNMRKQLQTEI</sequence>
<name>A0A8H7E851_9EURO</name>
<dbReference type="Proteomes" id="UP000606974">
    <property type="component" value="Unassembled WGS sequence"/>
</dbReference>
<organism evidence="1 2">
    <name type="scientific">Endocarpon pusillum</name>
    <dbReference type="NCBI Taxonomy" id="364733"/>
    <lineage>
        <taxon>Eukaryota</taxon>
        <taxon>Fungi</taxon>
        <taxon>Dikarya</taxon>
        <taxon>Ascomycota</taxon>
        <taxon>Pezizomycotina</taxon>
        <taxon>Eurotiomycetes</taxon>
        <taxon>Chaetothyriomycetidae</taxon>
        <taxon>Verrucariales</taxon>
        <taxon>Verrucariaceae</taxon>
        <taxon>Endocarpon</taxon>
    </lineage>
</organism>
<protein>
    <recommendedName>
        <fullName evidence="3">CST complex subunit Ten1</fullName>
    </recommendedName>
</protein>
<dbReference type="InterPro" id="IPR024222">
    <property type="entry name" value="Ten1_fungal"/>
</dbReference>
<dbReference type="EMBL" id="JAACFV010000010">
    <property type="protein sequence ID" value="KAF7512757.1"/>
    <property type="molecule type" value="Genomic_DNA"/>
</dbReference>
<gene>
    <name evidence="1" type="ORF">GJ744_000324</name>
</gene>
<dbReference type="Pfam" id="PF12658">
    <property type="entry name" value="Ten1"/>
    <property type="match status" value="1"/>
</dbReference>
<dbReference type="GO" id="GO:0043047">
    <property type="term" value="F:single-stranded telomeric DNA binding"/>
    <property type="evidence" value="ECO:0007669"/>
    <property type="project" value="InterPro"/>
</dbReference>
<evidence type="ECO:0000313" key="1">
    <source>
        <dbReference type="EMBL" id="KAF7512757.1"/>
    </source>
</evidence>
<dbReference type="Gene3D" id="2.40.50.140">
    <property type="entry name" value="Nucleic acid-binding proteins"/>
    <property type="match status" value="1"/>
</dbReference>
<dbReference type="GO" id="GO:0016233">
    <property type="term" value="P:telomere capping"/>
    <property type="evidence" value="ECO:0007669"/>
    <property type="project" value="InterPro"/>
</dbReference>
<dbReference type="OrthoDB" id="5275361at2759"/>
<dbReference type="InterPro" id="IPR012340">
    <property type="entry name" value="NA-bd_OB-fold"/>
</dbReference>
<dbReference type="GO" id="GO:1990879">
    <property type="term" value="C:CST complex"/>
    <property type="evidence" value="ECO:0007669"/>
    <property type="project" value="InterPro"/>
</dbReference>
<proteinExistence type="predicted"/>
<evidence type="ECO:0000313" key="2">
    <source>
        <dbReference type="Proteomes" id="UP000606974"/>
    </source>
</evidence>
<keyword evidence="2" id="KW-1185">Reference proteome</keyword>
<evidence type="ECO:0008006" key="3">
    <source>
        <dbReference type="Google" id="ProtNLM"/>
    </source>
</evidence>
<accession>A0A8H7E851</accession>